<dbReference type="GO" id="GO:0003676">
    <property type="term" value="F:nucleic acid binding"/>
    <property type="evidence" value="ECO:0007669"/>
    <property type="project" value="InterPro"/>
</dbReference>
<dbReference type="InterPro" id="IPR012337">
    <property type="entry name" value="RNaseH-like_sf"/>
</dbReference>
<accession>A0A8T1L7H5</accession>
<gene>
    <name evidence="1" type="ORF">PC117_g16533</name>
</gene>
<reference evidence="1" key="1">
    <citation type="submission" date="2018-10" db="EMBL/GenBank/DDBJ databases">
        <title>Effector identification in a new, highly contiguous assembly of the strawberry crown rot pathogen Phytophthora cactorum.</title>
        <authorList>
            <person name="Armitage A.D."/>
            <person name="Nellist C.F."/>
            <person name="Bates H."/>
            <person name="Vickerstaff R.J."/>
            <person name="Harrison R.J."/>
        </authorList>
    </citation>
    <scope>NUCLEOTIDE SEQUENCE</scope>
    <source>
        <strain evidence="1">4040</strain>
    </source>
</reference>
<sequence>MFMFIVGIATRYKWVYLLEKKSQATWLILKLLRELESHHKDHKVLHVRSDQGGEFSSNELHKYNSGPL</sequence>
<dbReference type="Gene3D" id="3.30.420.10">
    <property type="entry name" value="Ribonuclease H-like superfamily/Ribonuclease H"/>
    <property type="match status" value="1"/>
</dbReference>
<proteinExistence type="predicted"/>
<evidence type="ECO:0000313" key="1">
    <source>
        <dbReference type="EMBL" id="KAG2920284.1"/>
    </source>
</evidence>
<dbReference type="SUPFAM" id="SSF53098">
    <property type="entry name" value="Ribonuclease H-like"/>
    <property type="match status" value="1"/>
</dbReference>
<comment type="caution">
    <text evidence="1">The sequence shown here is derived from an EMBL/GenBank/DDBJ whole genome shotgun (WGS) entry which is preliminary data.</text>
</comment>
<dbReference type="Proteomes" id="UP000736787">
    <property type="component" value="Unassembled WGS sequence"/>
</dbReference>
<protein>
    <submittedName>
        <fullName evidence="1">Uncharacterized protein</fullName>
    </submittedName>
</protein>
<organism evidence="1 2">
    <name type="scientific">Phytophthora cactorum</name>
    <dbReference type="NCBI Taxonomy" id="29920"/>
    <lineage>
        <taxon>Eukaryota</taxon>
        <taxon>Sar</taxon>
        <taxon>Stramenopiles</taxon>
        <taxon>Oomycota</taxon>
        <taxon>Peronosporomycetes</taxon>
        <taxon>Peronosporales</taxon>
        <taxon>Peronosporaceae</taxon>
        <taxon>Phytophthora</taxon>
    </lineage>
</organism>
<dbReference type="EMBL" id="RCMK01000590">
    <property type="protein sequence ID" value="KAG2920284.1"/>
    <property type="molecule type" value="Genomic_DNA"/>
</dbReference>
<name>A0A8T1L7H5_9STRA</name>
<evidence type="ECO:0000313" key="2">
    <source>
        <dbReference type="Proteomes" id="UP000736787"/>
    </source>
</evidence>
<dbReference type="AlphaFoldDB" id="A0A8T1L7H5"/>
<dbReference type="InterPro" id="IPR036397">
    <property type="entry name" value="RNaseH_sf"/>
</dbReference>